<organism evidence="5 6">
    <name type="scientific">Cryomyces antarcticus</name>
    <dbReference type="NCBI Taxonomy" id="329879"/>
    <lineage>
        <taxon>Eukaryota</taxon>
        <taxon>Fungi</taxon>
        <taxon>Dikarya</taxon>
        <taxon>Ascomycota</taxon>
        <taxon>Pezizomycotina</taxon>
        <taxon>Dothideomycetes</taxon>
        <taxon>Dothideomycetes incertae sedis</taxon>
        <taxon>Cryomyces</taxon>
    </lineage>
</organism>
<dbReference type="Pfam" id="PF01494">
    <property type="entry name" value="FAD_binding_3"/>
    <property type="match status" value="1"/>
</dbReference>
<sequence>MASTAALTPPLYRSNASLQDSRIRSKYLFGCDGARSQILRQLQIPLVKKPGQGLAINVLVKVDLSHVVENRVGNLHWVMQPDEDHPAFGWTGIVRMVRPWNEYVK</sequence>
<evidence type="ECO:0000256" key="1">
    <source>
        <dbReference type="ARBA" id="ARBA00022630"/>
    </source>
</evidence>
<dbReference type="Gene3D" id="3.50.50.60">
    <property type="entry name" value="FAD/NAD(P)-binding domain"/>
    <property type="match status" value="1"/>
</dbReference>
<evidence type="ECO:0000256" key="2">
    <source>
        <dbReference type="ARBA" id="ARBA00022827"/>
    </source>
</evidence>
<evidence type="ECO:0000313" key="6">
    <source>
        <dbReference type="Proteomes" id="UP001357485"/>
    </source>
</evidence>
<keyword evidence="3" id="KW-0560">Oxidoreductase</keyword>
<keyword evidence="6" id="KW-1185">Reference proteome</keyword>
<protein>
    <recommendedName>
        <fullName evidence="4">FAD-binding domain-containing protein</fullName>
    </recommendedName>
</protein>
<keyword evidence="1" id="KW-0285">Flavoprotein</keyword>
<name>A0ABR0LJ67_9PEZI</name>
<dbReference type="InterPro" id="IPR002938">
    <property type="entry name" value="FAD-bd"/>
</dbReference>
<accession>A0ABR0LJ67</accession>
<dbReference type="EMBL" id="JAVRRA010019239">
    <property type="protein sequence ID" value="KAK5182804.1"/>
    <property type="molecule type" value="Genomic_DNA"/>
</dbReference>
<gene>
    <name evidence="5" type="ORF">LTR16_010173</name>
</gene>
<keyword evidence="2" id="KW-0274">FAD</keyword>
<dbReference type="Proteomes" id="UP001357485">
    <property type="component" value="Unassembled WGS sequence"/>
</dbReference>
<comment type="caution">
    <text evidence="5">The sequence shown here is derived from an EMBL/GenBank/DDBJ whole genome shotgun (WGS) entry which is preliminary data.</text>
</comment>
<proteinExistence type="predicted"/>
<dbReference type="InterPro" id="IPR036188">
    <property type="entry name" value="FAD/NAD-bd_sf"/>
</dbReference>
<dbReference type="Gene3D" id="3.30.9.10">
    <property type="entry name" value="D-Amino Acid Oxidase, subunit A, domain 2"/>
    <property type="match status" value="1"/>
</dbReference>
<reference evidence="5 6" key="1">
    <citation type="submission" date="2023-08" db="EMBL/GenBank/DDBJ databases">
        <title>Black Yeasts Isolated from many extreme environments.</title>
        <authorList>
            <person name="Coleine C."/>
            <person name="Stajich J.E."/>
            <person name="Selbmann L."/>
        </authorList>
    </citation>
    <scope>NUCLEOTIDE SEQUENCE [LARGE SCALE GENOMIC DNA]</scope>
    <source>
        <strain evidence="5 6">CCFEE 536</strain>
    </source>
</reference>
<feature type="domain" description="FAD-binding" evidence="4">
    <location>
        <begin position="13"/>
        <end position="102"/>
    </location>
</feature>
<evidence type="ECO:0000313" key="5">
    <source>
        <dbReference type="EMBL" id="KAK5182804.1"/>
    </source>
</evidence>
<evidence type="ECO:0000259" key="4">
    <source>
        <dbReference type="Pfam" id="PF01494"/>
    </source>
</evidence>
<evidence type="ECO:0000256" key="3">
    <source>
        <dbReference type="ARBA" id="ARBA00023002"/>
    </source>
</evidence>